<dbReference type="AlphaFoldDB" id="A0A1V9ZLP5"/>
<accession>A0A1V9ZLP5</accession>
<organism evidence="2 3">
    <name type="scientific">Achlya hypogyna</name>
    <name type="common">Oomycete</name>
    <name type="synonym">Protoachlya hypogyna</name>
    <dbReference type="NCBI Taxonomy" id="1202772"/>
    <lineage>
        <taxon>Eukaryota</taxon>
        <taxon>Sar</taxon>
        <taxon>Stramenopiles</taxon>
        <taxon>Oomycota</taxon>
        <taxon>Saprolegniomycetes</taxon>
        <taxon>Saprolegniales</taxon>
        <taxon>Achlyaceae</taxon>
        <taxon>Achlya</taxon>
    </lineage>
</organism>
<dbReference type="OrthoDB" id="167024at2759"/>
<proteinExistence type="predicted"/>
<evidence type="ECO:0000313" key="2">
    <source>
        <dbReference type="EMBL" id="OQR98897.1"/>
    </source>
</evidence>
<feature type="compositionally biased region" description="Polar residues" evidence="1">
    <location>
        <begin position="1"/>
        <end position="14"/>
    </location>
</feature>
<protein>
    <submittedName>
        <fullName evidence="2">Uncharacterized protein</fullName>
    </submittedName>
</protein>
<dbReference type="Proteomes" id="UP000243579">
    <property type="component" value="Unassembled WGS sequence"/>
</dbReference>
<feature type="compositionally biased region" description="Low complexity" evidence="1">
    <location>
        <begin position="94"/>
        <end position="105"/>
    </location>
</feature>
<reference evidence="2 3" key="1">
    <citation type="journal article" date="2014" name="Genome Biol. Evol.">
        <title>The secreted proteins of Achlya hypogyna and Thraustotheca clavata identify the ancestral oomycete secretome and reveal gene acquisitions by horizontal gene transfer.</title>
        <authorList>
            <person name="Misner I."/>
            <person name="Blouin N."/>
            <person name="Leonard G."/>
            <person name="Richards T.A."/>
            <person name="Lane C.E."/>
        </authorList>
    </citation>
    <scope>NUCLEOTIDE SEQUENCE [LARGE SCALE GENOMIC DNA]</scope>
    <source>
        <strain evidence="2 3">ATCC 48635</strain>
    </source>
</reference>
<gene>
    <name evidence="2" type="ORF">ACHHYP_07622</name>
</gene>
<comment type="caution">
    <text evidence="2">The sequence shown here is derived from an EMBL/GenBank/DDBJ whole genome shotgun (WGS) entry which is preliminary data.</text>
</comment>
<feature type="region of interest" description="Disordered" evidence="1">
    <location>
        <begin position="1"/>
        <end position="150"/>
    </location>
</feature>
<name>A0A1V9ZLP5_ACHHY</name>
<feature type="compositionally biased region" description="Polar residues" evidence="1">
    <location>
        <begin position="141"/>
        <end position="150"/>
    </location>
</feature>
<sequence>MSRPSAQQSQNLNNFIGERSSTRLAKPPGGGSTVGSLIFGGSDAGNVSSSYMDDRKGRRGSSGRPEQLGSQVFSTNEALVRSSNNGADKESVKYQLQQQQYMQQQMDRRSSNQSQTASDIFLQNAPSNITGERRTRRMYNGGQSSGFQLS</sequence>
<evidence type="ECO:0000313" key="3">
    <source>
        <dbReference type="Proteomes" id="UP000243579"/>
    </source>
</evidence>
<evidence type="ECO:0000256" key="1">
    <source>
        <dbReference type="SAM" id="MobiDB-lite"/>
    </source>
</evidence>
<feature type="compositionally biased region" description="Polar residues" evidence="1">
    <location>
        <begin position="68"/>
        <end position="86"/>
    </location>
</feature>
<dbReference type="EMBL" id="JNBR01000077">
    <property type="protein sequence ID" value="OQR98897.1"/>
    <property type="molecule type" value="Genomic_DNA"/>
</dbReference>
<keyword evidence="3" id="KW-1185">Reference proteome</keyword>